<keyword evidence="8" id="KW-1185">Reference proteome</keyword>
<evidence type="ECO:0000256" key="5">
    <source>
        <dbReference type="HAMAP-Rule" id="MF_01197"/>
    </source>
</evidence>
<feature type="compositionally biased region" description="Acidic residues" evidence="6">
    <location>
        <begin position="20"/>
        <end position="33"/>
    </location>
</feature>
<comment type="function">
    <text evidence="4 5">Cell division protein that is part of the divisome complex and is recruited early to the Z-ring. Probably stimulates Z-ring formation, perhaps through the cross-linking of FtsZ protofilaments. Its function overlaps with FtsA.</text>
</comment>
<evidence type="ECO:0000313" key="7">
    <source>
        <dbReference type="EMBL" id="MBE9078531.1"/>
    </source>
</evidence>
<name>A0A8J7DMD1_9CYAN</name>
<gene>
    <name evidence="5" type="primary">sepF</name>
    <name evidence="7" type="ORF">IQ241_14710</name>
</gene>
<keyword evidence="2 5" id="KW-0717">Septation</keyword>
<evidence type="ECO:0000256" key="1">
    <source>
        <dbReference type="ARBA" id="ARBA00022618"/>
    </source>
</evidence>
<keyword evidence="3 5" id="KW-0131">Cell cycle</keyword>
<keyword evidence="1 5" id="KW-0132">Cell division</keyword>
<feature type="region of interest" description="Disordered" evidence="6">
    <location>
        <begin position="173"/>
        <end position="201"/>
    </location>
</feature>
<comment type="similarity">
    <text evidence="5">Belongs to the SepF family.</text>
</comment>
<dbReference type="AlphaFoldDB" id="A0A8J7DMD1"/>
<evidence type="ECO:0000313" key="8">
    <source>
        <dbReference type="Proteomes" id="UP000636505"/>
    </source>
</evidence>
<dbReference type="GO" id="GO:0000917">
    <property type="term" value="P:division septum assembly"/>
    <property type="evidence" value="ECO:0007669"/>
    <property type="project" value="UniProtKB-KW"/>
</dbReference>
<dbReference type="InterPro" id="IPR038594">
    <property type="entry name" value="SepF-like_sf"/>
</dbReference>
<dbReference type="PANTHER" id="PTHR35798:SF1">
    <property type="entry name" value="CELL DIVISION PROTEIN SEPF"/>
    <property type="match status" value="1"/>
</dbReference>
<comment type="subunit">
    <text evidence="5">Homodimer. Interacts with FtsZ.</text>
</comment>
<dbReference type="RefSeq" id="WP_193908475.1">
    <property type="nucleotide sequence ID" value="NZ_JADEXG010000034.1"/>
</dbReference>
<evidence type="ECO:0000256" key="6">
    <source>
        <dbReference type="SAM" id="MobiDB-lite"/>
    </source>
</evidence>
<dbReference type="GO" id="GO:0043093">
    <property type="term" value="P:FtsZ-dependent cytokinesis"/>
    <property type="evidence" value="ECO:0007669"/>
    <property type="project" value="UniProtKB-UniRule"/>
</dbReference>
<comment type="caution">
    <text evidence="7">The sequence shown here is derived from an EMBL/GenBank/DDBJ whole genome shotgun (WGS) entry which is preliminary data.</text>
</comment>
<protein>
    <recommendedName>
        <fullName evidence="5">Cell division protein SepF</fullName>
    </recommendedName>
</protein>
<dbReference type="InterPro" id="IPR007561">
    <property type="entry name" value="Cell_div_SepF/SepF-rel"/>
</dbReference>
<dbReference type="GO" id="GO:0005737">
    <property type="term" value="C:cytoplasm"/>
    <property type="evidence" value="ECO:0007669"/>
    <property type="project" value="UniProtKB-SubCell"/>
</dbReference>
<dbReference type="EMBL" id="JADEXG010000034">
    <property type="protein sequence ID" value="MBE9078531.1"/>
    <property type="molecule type" value="Genomic_DNA"/>
</dbReference>
<reference evidence="7" key="1">
    <citation type="submission" date="2020-10" db="EMBL/GenBank/DDBJ databases">
        <authorList>
            <person name="Castelo-Branco R."/>
            <person name="Eusebio N."/>
            <person name="Adriana R."/>
            <person name="Vieira A."/>
            <person name="Brugerolle De Fraissinette N."/>
            <person name="Rezende De Castro R."/>
            <person name="Schneider M.P."/>
            <person name="Vasconcelos V."/>
            <person name="Leao P.N."/>
        </authorList>
    </citation>
    <scope>NUCLEOTIDE SEQUENCE</scope>
    <source>
        <strain evidence="7">LEGE 07310</strain>
    </source>
</reference>
<feature type="region of interest" description="Disordered" evidence="6">
    <location>
        <begin position="20"/>
        <end position="95"/>
    </location>
</feature>
<proteinExistence type="inferred from homology"/>
<keyword evidence="5" id="KW-0963">Cytoplasm</keyword>
<evidence type="ECO:0000256" key="3">
    <source>
        <dbReference type="ARBA" id="ARBA00023306"/>
    </source>
</evidence>
<accession>A0A8J7DMD1</accession>
<evidence type="ECO:0000256" key="4">
    <source>
        <dbReference type="ARBA" id="ARBA00044936"/>
    </source>
</evidence>
<dbReference type="HAMAP" id="MF_01197">
    <property type="entry name" value="SepF"/>
    <property type="match status" value="1"/>
</dbReference>
<sequence length="201" mass="22309">MNNTRPSVFSSQNLTAELATDYDYEGYDADEQLPPDYDREPQCSAQSRFQTVPFRQPSNPPAQFVSRARRETLRRPASSDQPVSSSAQTIPSSQSVEVIIMEPDSFQDMTEGIEALRSQKLVVLNLSEMDHSQAQRSIDFIAGGTYSLDGNLERISDGIFLFTPYCVQINNRRSKVASPPPSPAAPPTYEILTDEGQPNVS</sequence>
<organism evidence="7 8">
    <name type="scientific">Vasconcelosia minhoensis LEGE 07310</name>
    <dbReference type="NCBI Taxonomy" id="915328"/>
    <lineage>
        <taxon>Bacteria</taxon>
        <taxon>Bacillati</taxon>
        <taxon>Cyanobacteriota</taxon>
        <taxon>Cyanophyceae</taxon>
        <taxon>Nodosilineales</taxon>
        <taxon>Cymatolegaceae</taxon>
        <taxon>Vasconcelosia</taxon>
        <taxon>Vasconcelosia minhoensis</taxon>
    </lineage>
</organism>
<evidence type="ECO:0000256" key="2">
    <source>
        <dbReference type="ARBA" id="ARBA00023210"/>
    </source>
</evidence>
<dbReference type="Pfam" id="PF04472">
    <property type="entry name" value="SepF"/>
    <property type="match status" value="1"/>
</dbReference>
<dbReference type="InterPro" id="IPR023052">
    <property type="entry name" value="Cell_div_SepF"/>
</dbReference>
<dbReference type="PANTHER" id="PTHR35798">
    <property type="entry name" value="CELL DIVISION PROTEIN SEPF"/>
    <property type="match status" value="1"/>
</dbReference>
<dbReference type="Gene3D" id="3.30.110.150">
    <property type="entry name" value="SepF-like protein"/>
    <property type="match status" value="1"/>
</dbReference>
<dbReference type="Proteomes" id="UP000636505">
    <property type="component" value="Unassembled WGS sequence"/>
</dbReference>
<comment type="subcellular location">
    <subcellularLocation>
        <location evidence="5">Cytoplasm</location>
    </subcellularLocation>
    <text evidence="5">Localizes to the division site, in a FtsZ-dependent manner.</text>
</comment>
<feature type="compositionally biased region" description="Low complexity" evidence="6">
    <location>
        <begin position="82"/>
        <end position="95"/>
    </location>
</feature>